<dbReference type="EMBL" id="BONQ01000120">
    <property type="protein sequence ID" value="GIG49489.1"/>
    <property type="molecule type" value="Genomic_DNA"/>
</dbReference>
<dbReference type="AlphaFoldDB" id="A0A919PST7"/>
<evidence type="ECO:0000313" key="1">
    <source>
        <dbReference type="EMBL" id="GIG49489.1"/>
    </source>
</evidence>
<reference evidence="1" key="1">
    <citation type="submission" date="2021-01" db="EMBL/GenBank/DDBJ databases">
        <title>Whole genome shotgun sequence of Dactylosporangium siamense NBRC 106093.</title>
        <authorList>
            <person name="Komaki H."/>
            <person name="Tamura T."/>
        </authorList>
    </citation>
    <scope>NUCLEOTIDE SEQUENCE</scope>
    <source>
        <strain evidence="1">NBRC 106093</strain>
    </source>
</reference>
<gene>
    <name evidence="1" type="ORF">Dsi01nite_075300</name>
</gene>
<comment type="caution">
    <text evidence="1">The sequence shown here is derived from an EMBL/GenBank/DDBJ whole genome shotgun (WGS) entry which is preliminary data.</text>
</comment>
<sequence>MISRAQAFHPFCAAAAGPAGGTIIGMLHLDPDSVLVTTAAELQTRHLERDPDDPARCGACGALLPCPVEAAAALVCRAGGLWLEGDTLVDALEPPTQLIAILPAPV</sequence>
<accession>A0A919PST7</accession>
<evidence type="ECO:0000313" key="2">
    <source>
        <dbReference type="Proteomes" id="UP000660611"/>
    </source>
</evidence>
<protein>
    <submittedName>
        <fullName evidence="1">Uncharacterized protein</fullName>
    </submittedName>
</protein>
<name>A0A919PST7_9ACTN</name>
<keyword evidence="2" id="KW-1185">Reference proteome</keyword>
<organism evidence="1 2">
    <name type="scientific">Dactylosporangium siamense</name>
    <dbReference type="NCBI Taxonomy" id="685454"/>
    <lineage>
        <taxon>Bacteria</taxon>
        <taxon>Bacillati</taxon>
        <taxon>Actinomycetota</taxon>
        <taxon>Actinomycetes</taxon>
        <taxon>Micromonosporales</taxon>
        <taxon>Micromonosporaceae</taxon>
        <taxon>Dactylosporangium</taxon>
    </lineage>
</organism>
<proteinExistence type="predicted"/>
<dbReference type="Proteomes" id="UP000660611">
    <property type="component" value="Unassembled WGS sequence"/>
</dbReference>